<dbReference type="EMBL" id="CAVK010000057">
    <property type="protein sequence ID" value="CCW16803.1"/>
    <property type="molecule type" value="Genomic_DNA"/>
</dbReference>
<feature type="compositionally biased region" description="Pro residues" evidence="1">
    <location>
        <begin position="32"/>
        <end position="42"/>
    </location>
</feature>
<reference evidence="2 3" key="1">
    <citation type="submission" date="2013-03" db="EMBL/GenBank/DDBJ databases">
        <authorList>
            <person name="Le V."/>
        </authorList>
    </citation>
    <scope>NUCLEOTIDE SEQUENCE [LARGE SCALE GENOMIC DNA]</scope>
    <source>
        <strain evidence="2 3">BiD32</strain>
    </source>
</reference>
<protein>
    <submittedName>
        <fullName evidence="2">Uncharacterized protein</fullName>
    </submittedName>
</protein>
<evidence type="ECO:0000313" key="2">
    <source>
        <dbReference type="EMBL" id="CCW16803.1"/>
    </source>
</evidence>
<evidence type="ECO:0000313" key="3">
    <source>
        <dbReference type="Proteomes" id="UP000013201"/>
    </source>
</evidence>
<proteinExistence type="predicted"/>
<reference evidence="3" key="2">
    <citation type="submission" date="2013-04" db="EMBL/GenBank/DDBJ databases">
        <title>Bisphenol A degrading Sphingobium sp. strain BiD32.</title>
        <authorList>
            <person name="Nielsen J.L."/>
            <person name="Zhou N.A."/>
            <person name="Kjeldal H."/>
        </authorList>
    </citation>
    <scope>NUCLEOTIDE SEQUENCE [LARGE SCALE GENOMIC DNA]</scope>
    <source>
        <strain evidence="3">BiD32</strain>
    </source>
</reference>
<gene>
    <name evidence="2" type="ORF">EBBID32_11410</name>
</gene>
<accession>N1MMV1</accession>
<dbReference type="AlphaFoldDB" id="N1MMV1"/>
<dbReference type="RefSeq" id="WP_006952234.1">
    <property type="nucleotide sequence ID" value="NZ_CAVK010000057.1"/>
</dbReference>
<evidence type="ECO:0000256" key="1">
    <source>
        <dbReference type="SAM" id="MobiDB-lite"/>
    </source>
</evidence>
<keyword evidence="3" id="KW-1185">Reference proteome</keyword>
<dbReference type="Proteomes" id="UP000013201">
    <property type="component" value="Unassembled WGS sequence"/>
</dbReference>
<feature type="region of interest" description="Disordered" evidence="1">
    <location>
        <begin position="17"/>
        <end position="42"/>
    </location>
</feature>
<sequence>MTSEQDDRKERLAQALRNNLRRRKAQARETAPPAPAPDSPKD</sequence>
<comment type="caution">
    <text evidence="2">The sequence shown here is derived from an EMBL/GenBank/DDBJ whole genome shotgun (WGS) entry which is preliminary data.</text>
</comment>
<name>N1MMV1_9SPHN</name>
<organism evidence="2 3">
    <name type="scientific">Sphingobium indicum BiD32</name>
    <dbReference type="NCBI Taxonomy" id="1301087"/>
    <lineage>
        <taxon>Bacteria</taxon>
        <taxon>Pseudomonadati</taxon>
        <taxon>Pseudomonadota</taxon>
        <taxon>Alphaproteobacteria</taxon>
        <taxon>Sphingomonadales</taxon>
        <taxon>Sphingomonadaceae</taxon>
        <taxon>Sphingobium</taxon>
    </lineage>
</organism>